<keyword evidence="2" id="KW-0472">Membrane</keyword>
<dbReference type="AlphaFoldDB" id="A0A3N1HB54"/>
<feature type="transmembrane region" description="Helical" evidence="2">
    <location>
        <begin position="139"/>
        <end position="161"/>
    </location>
</feature>
<feature type="transmembrane region" description="Helical" evidence="2">
    <location>
        <begin position="107"/>
        <end position="127"/>
    </location>
</feature>
<sequence length="203" mass="21470">MSEPDPYASPFHHVDLPGQGRSDAPLPPGFRLPAPMPPVGSGEYAPRRPVTATVASWCWIAGAVLVVLALPGLFYTGIDGLTDDLLRDSADRPDALTRGQAEVAARLTPALFALGFAVLSVPFVIAAAKLRSGRNWARVLLTVLGLPVAAFGLVAMLMFASGVTYVDWVVGVAWSWVFLGVCALGFVSMYLPASNAYTRSAAR</sequence>
<dbReference type="EMBL" id="RJKM01000001">
    <property type="protein sequence ID" value="ROP39733.1"/>
    <property type="molecule type" value="Genomic_DNA"/>
</dbReference>
<dbReference type="OrthoDB" id="3831145at2"/>
<comment type="caution">
    <text evidence="3">The sequence shown here is derived from an EMBL/GenBank/DDBJ whole genome shotgun (WGS) entry which is preliminary data.</text>
</comment>
<reference evidence="3 4" key="1">
    <citation type="submission" date="2018-11" db="EMBL/GenBank/DDBJ databases">
        <title>Sequencing the genomes of 1000 actinobacteria strains.</title>
        <authorList>
            <person name="Klenk H.-P."/>
        </authorList>
    </citation>
    <scope>NUCLEOTIDE SEQUENCE [LARGE SCALE GENOMIC DNA]</scope>
    <source>
        <strain evidence="3 4">DSM 44231</strain>
    </source>
</reference>
<feature type="region of interest" description="Disordered" evidence="1">
    <location>
        <begin position="1"/>
        <end position="32"/>
    </location>
</feature>
<evidence type="ECO:0000313" key="4">
    <source>
        <dbReference type="Proteomes" id="UP000268727"/>
    </source>
</evidence>
<keyword evidence="2" id="KW-0812">Transmembrane</keyword>
<keyword evidence="4" id="KW-1185">Reference proteome</keyword>
<organism evidence="3 4">
    <name type="scientific">Saccharothrix texasensis</name>
    <dbReference type="NCBI Taxonomy" id="103734"/>
    <lineage>
        <taxon>Bacteria</taxon>
        <taxon>Bacillati</taxon>
        <taxon>Actinomycetota</taxon>
        <taxon>Actinomycetes</taxon>
        <taxon>Pseudonocardiales</taxon>
        <taxon>Pseudonocardiaceae</taxon>
        <taxon>Saccharothrix</taxon>
    </lineage>
</organism>
<keyword evidence="2" id="KW-1133">Transmembrane helix</keyword>
<evidence type="ECO:0000256" key="1">
    <source>
        <dbReference type="SAM" id="MobiDB-lite"/>
    </source>
</evidence>
<dbReference type="RefSeq" id="WP_123745167.1">
    <property type="nucleotide sequence ID" value="NZ_RJKM01000001.1"/>
</dbReference>
<dbReference type="Proteomes" id="UP000268727">
    <property type="component" value="Unassembled WGS sequence"/>
</dbReference>
<protein>
    <submittedName>
        <fullName evidence="3">Uncharacterized protein</fullName>
    </submittedName>
</protein>
<name>A0A3N1HB54_9PSEU</name>
<evidence type="ECO:0000256" key="2">
    <source>
        <dbReference type="SAM" id="Phobius"/>
    </source>
</evidence>
<feature type="transmembrane region" description="Helical" evidence="2">
    <location>
        <begin position="57"/>
        <end position="78"/>
    </location>
</feature>
<evidence type="ECO:0000313" key="3">
    <source>
        <dbReference type="EMBL" id="ROP39733.1"/>
    </source>
</evidence>
<proteinExistence type="predicted"/>
<feature type="transmembrane region" description="Helical" evidence="2">
    <location>
        <begin position="173"/>
        <end position="193"/>
    </location>
</feature>
<gene>
    <name evidence="3" type="ORF">EDD40_5130</name>
</gene>
<accession>A0A3N1HB54</accession>